<keyword evidence="9" id="KW-1185">Reference proteome</keyword>
<comment type="similarity">
    <text evidence="2">Belongs to the PEN-2 family.</text>
</comment>
<dbReference type="GeneID" id="105363570"/>
<dbReference type="GO" id="GO:0070765">
    <property type="term" value="C:gamma-secretase complex"/>
    <property type="evidence" value="ECO:0007669"/>
    <property type="project" value="TreeGrafter"/>
</dbReference>
<comment type="subcellular location">
    <subcellularLocation>
        <location evidence="1">Membrane</location>
        <topology evidence="1">Multi-pass membrane protein</topology>
    </subcellularLocation>
</comment>
<feature type="transmembrane region" description="Helical" evidence="8">
    <location>
        <begin position="56"/>
        <end position="78"/>
    </location>
</feature>
<organism evidence="9 10">
    <name type="scientific">Ceratosolen solmsi marchali</name>
    <dbReference type="NCBI Taxonomy" id="326594"/>
    <lineage>
        <taxon>Eukaryota</taxon>
        <taxon>Metazoa</taxon>
        <taxon>Ecdysozoa</taxon>
        <taxon>Arthropoda</taxon>
        <taxon>Hexapoda</taxon>
        <taxon>Insecta</taxon>
        <taxon>Pterygota</taxon>
        <taxon>Neoptera</taxon>
        <taxon>Endopterygota</taxon>
        <taxon>Hymenoptera</taxon>
        <taxon>Apocrita</taxon>
        <taxon>Proctotrupomorpha</taxon>
        <taxon>Chalcidoidea</taxon>
        <taxon>Agaonidae</taxon>
        <taxon>Agaoninae</taxon>
        <taxon>Ceratosolen</taxon>
    </lineage>
</organism>
<dbReference type="GO" id="GO:0007219">
    <property type="term" value="P:Notch signaling pathway"/>
    <property type="evidence" value="ECO:0007669"/>
    <property type="project" value="UniProtKB-KW"/>
</dbReference>
<evidence type="ECO:0000313" key="10">
    <source>
        <dbReference type="RefSeq" id="XP_011499608.1"/>
    </source>
</evidence>
<evidence type="ECO:0000256" key="5">
    <source>
        <dbReference type="ARBA" id="ARBA00022976"/>
    </source>
</evidence>
<proteinExistence type="inferred from homology"/>
<dbReference type="PANTHER" id="PTHR16318">
    <property type="entry name" value="GAMMA-SECRETASE SUBUNIT PEN-2"/>
    <property type="match status" value="1"/>
</dbReference>
<evidence type="ECO:0000256" key="1">
    <source>
        <dbReference type="ARBA" id="ARBA00004141"/>
    </source>
</evidence>
<protein>
    <recommendedName>
        <fullName evidence="3">Gamma-secretase subunit PEN-2</fullName>
    </recommendedName>
</protein>
<evidence type="ECO:0000256" key="4">
    <source>
        <dbReference type="ARBA" id="ARBA00022692"/>
    </source>
</evidence>
<keyword evidence="4 8" id="KW-0812">Transmembrane</keyword>
<name>A0AAJ6YK91_9HYME</name>
<evidence type="ECO:0000256" key="2">
    <source>
        <dbReference type="ARBA" id="ARBA00009607"/>
    </source>
</evidence>
<gene>
    <name evidence="10" type="primary">LOC105363570</name>
</gene>
<sequence>MDLSKMPNQRKLFLCKCYFFAGFAMLPFLWAVNSIWFAKQAFLAPHFEEQKQIKKYVILSGIGALLSFSIYITWIILFQTQRAAWGEFADSISYIYPFGIP</sequence>
<dbReference type="AlphaFoldDB" id="A0AAJ6YK91"/>
<keyword evidence="5" id="KW-0914">Notch signaling pathway</keyword>
<evidence type="ECO:0000256" key="7">
    <source>
        <dbReference type="ARBA" id="ARBA00023136"/>
    </source>
</evidence>
<evidence type="ECO:0000256" key="6">
    <source>
        <dbReference type="ARBA" id="ARBA00022989"/>
    </source>
</evidence>
<keyword evidence="7 8" id="KW-0472">Membrane</keyword>
<dbReference type="Pfam" id="PF10251">
    <property type="entry name" value="PEN-2"/>
    <property type="match status" value="1"/>
</dbReference>
<dbReference type="RefSeq" id="XP_011499608.1">
    <property type="nucleotide sequence ID" value="XM_011501306.1"/>
</dbReference>
<dbReference type="InterPro" id="IPR019379">
    <property type="entry name" value="Gamma_Secretase_Asp_P_PEN2"/>
</dbReference>
<feature type="transmembrane region" description="Helical" evidence="8">
    <location>
        <begin position="12"/>
        <end position="36"/>
    </location>
</feature>
<dbReference type="Proteomes" id="UP000695007">
    <property type="component" value="Unplaced"/>
</dbReference>
<keyword evidence="6 8" id="KW-1133">Transmembrane helix</keyword>
<accession>A0AAJ6YK91</accession>
<reference evidence="10" key="1">
    <citation type="submission" date="2025-08" db="UniProtKB">
        <authorList>
            <consortium name="RefSeq"/>
        </authorList>
    </citation>
    <scope>IDENTIFICATION</scope>
</reference>
<evidence type="ECO:0000256" key="3">
    <source>
        <dbReference type="ARBA" id="ARBA00018306"/>
    </source>
</evidence>
<dbReference type="KEGG" id="csol:105363570"/>
<evidence type="ECO:0000256" key="8">
    <source>
        <dbReference type="SAM" id="Phobius"/>
    </source>
</evidence>
<evidence type="ECO:0000313" key="9">
    <source>
        <dbReference type="Proteomes" id="UP000695007"/>
    </source>
</evidence>
<dbReference type="CTD" id="251430"/>
<dbReference type="PANTHER" id="PTHR16318:SF0">
    <property type="entry name" value="GAMMA-SECRETASE SUBUNIT PEN-2"/>
    <property type="match status" value="1"/>
</dbReference>
<dbReference type="GO" id="GO:0007220">
    <property type="term" value="P:Notch receptor processing"/>
    <property type="evidence" value="ECO:0007669"/>
    <property type="project" value="TreeGrafter"/>
</dbReference>